<accession>A0A2K3UWR7</accession>
<dbReference type="AlphaFoldDB" id="A0A2K3UWR7"/>
<evidence type="ECO:0000313" key="1">
    <source>
        <dbReference type="EMBL" id="PNY80978.1"/>
    </source>
</evidence>
<evidence type="ECO:0000313" key="2">
    <source>
        <dbReference type="Proteomes" id="UP000236379"/>
    </source>
</evidence>
<dbReference type="EMBL" id="PPPD01000001">
    <property type="protein sequence ID" value="PNY80978.1"/>
    <property type="molecule type" value="Genomic_DNA"/>
</dbReference>
<dbReference type="RefSeq" id="WP_103311404.1">
    <property type="nucleotide sequence ID" value="NZ_PPPD01000001.1"/>
</dbReference>
<dbReference type="OrthoDB" id="62925at2"/>
<name>A0A2K3UWR7_9DEIO</name>
<protein>
    <submittedName>
        <fullName evidence="1">Uncharacterized protein</fullName>
    </submittedName>
</protein>
<reference evidence="1 2" key="1">
    <citation type="submission" date="2018-01" db="EMBL/GenBank/DDBJ databases">
        <title>Deinococcus koreensis sp. nov., a radiation-resistant bacterium isolated from river water.</title>
        <authorList>
            <person name="Choi A."/>
        </authorList>
    </citation>
    <scope>NUCLEOTIDE SEQUENCE [LARGE SCALE GENOMIC DNA]</scope>
    <source>
        <strain evidence="1 2">SJW1-2</strain>
    </source>
</reference>
<gene>
    <name evidence="1" type="ORF">CVO96_05945</name>
</gene>
<dbReference type="Proteomes" id="UP000236379">
    <property type="component" value="Unassembled WGS sequence"/>
</dbReference>
<keyword evidence="2" id="KW-1185">Reference proteome</keyword>
<sequence>MTGQSETSAWIWITDPDVASELSRPTLLKALGPFLGRELTISEAGAELGWTVKRLFPLALRLHALGLLHVSRVTPRPGRAIKHYTAPAAGLFLPFDATNFETLELALERADALFRPLYFRSLARLGLERGQRWGLRITRSGPSVQVSAGVPPGEDLDLLDAGAPAVLPAAWDLGLMLDFADAKALQRDLEALRRSYSGRGGAQAYLLGLSLTPL</sequence>
<proteinExistence type="predicted"/>
<comment type="caution">
    <text evidence="1">The sequence shown here is derived from an EMBL/GenBank/DDBJ whole genome shotgun (WGS) entry which is preliminary data.</text>
</comment>
<organism evidence="1 2">
    <name type="scientific">Deinococcus koreensis</name>
    <dbReference type="NCBI Taxonomy" id="2054903"/>
    <lineage>
        <taxon>Bacteria</taxon>
        <taxon>Thermotogati</taxon>
        <taxon>Deinococcota</taxon>
        <taxon>Deinococci</taxon>
        <taxon>Deinococcales</taxon>
        <taxon>Deinococcaceae</taxon>
        <taxon>Deinococcus</taxon>
    </lineage>
</organism>